<keyword evidence="3" id="KW-0804">Transcription</keyword>
<dbReference type="PANTHER" id="PTHR43280">
    <property type="entry name" value="ARAC-FAMILY TRANSCRIPTIONAL REGULATOR"/>
    <property type="match status" value="1"/>
</dbReference>
<proteinExistence type="predicted"/>
<dbReference type="InterPro" id="IPR018062">
    <property type="entry name" value="HTH_AraC-typ_CS"/>
</dbReference>
<dbReference type="InterPro" id="IPR018060">
    <property type="entry name" value="HTH_AraC"/>
</dbReference>
<organism evidence="6 7">
    <name type="scientific">Leptospira johnsonii</name>
    <dbReference type="NCBI Taxonomy" id="1917820"/>
    <lineage>
        <taxon>Bacteria</taxon>
        <taxon>Pseudomonadati</taxon>
        <taxon>Spirochaetota</taxon>
        <taxon>Spirochaetia</taxon>
        <taxon>Leptospirales</taxon>
        <taxon>Leptospiraceae</taxon>
        <taxon>Leptospira</taxon>
    </lineage>
</organism>
<evidence type="ECO:0000256" key="2">
    <source>
        <dbReference type="ARBA" id="ARBA00023125"/>
    </source>
</evidence>
<evidence type="ECO:0000313" key="7">
    <source>
        <dbReference type="Proteomes" id="UP000245076"/>
    </source>
</evidence>
<feature type="transmembrane region" description="Helical" evidence="4">
    <location>
        <begin position="119"/>
        <end position="136"/>
    </location>
</feature>
<keyword evidence="4" id="KW-1133">Transmembrane helix</keyword>
<keyword evidence="7" id="KW-1185">Reference proteome</keyword>
<dbReference type="Gene3D" id="1.10.10.60">
    <property type="entry name" value="Homeodomain-like"/>
    <property type="match status" value="2"/>
</dbReference>
<dbReference type="SMART" id="SM00342">
    <property type="entry name" value="HTH_ARAC"/>
    <property type="match status" value="1"/>
</dbReference>
<feature type="transmembrane region" description="Helical" evidence="4">
    <location>
        <begin position="219"/>
        <end position="238"/>
    </location>
</feature>
<dbReference type="PROSITE" id="PS01124">
    <property type="entry name" value="HTH_ARAC_FAMILY_2"/>
    <property type="match status" value="1"/>
</dbReference>
<feature type="domain" description="HTH araC/xylS-type" evidence="5">
    <location>
        <begin position="275"/>
        <end position="376"/>
    </location>
</feature>
<keyword evidence="4" id="KW-0472">Membrane</keyword>
<feature type="transmembrane region" description="Helical" evidence="4">
    <location>
        <begin position="17"/>
        <end position="38"/>
    </location>
</feature>
<sequence>MPNIPIYPPEHITQSPAFWILVSFAIFGTYLGALLAIGQNILERKTALNRLLSLLFVCLGLLQGTCLFYVFGLSSSFPRIVLLHIPILGSIGPILYGIHKIIQNSEFEKSALGLSPKHSILPGIIWVLYFLSFIPDQESIREGIRSFSLTRGAFDLIFLIPLLILAAYIGGLLRGSRILFKPNVLKEEWTARVLLYIILATIANHSVGAFFLIDKNPLFLLVSASMMALSLCVSYLIGRRYPAYFQNLQEVARVTFQKYSRSLLQGMDISALRGNLLQAMEVEKLYKDEDLSLASLADDLGLSSHQLSELINQEMGKNFSAFVNEYRIREACELLSKNKDSSVLDIAYEVGFRSKTSFHRAFQKEVGIPPSEYREKNS</sequence>
<feature type="transmembrane region" description="Helical" evidence="4">
    <location>
        <begin position="156"/>
        <end position="173"/>
    </location>
</feature>
<dbReference type="GO" id="GO:0043565">
    <property type="term" value="F:sequence-specific DNA binding"/>
    <property type="evidence" value="ECO:0007669"/>
    <property type="project" value="InterPro"/>
</dbReference>
<accession>A0A2P2D248</accession>
<dbReference type="SUPFAM" id="SSF46689">
    <property type="entry name" value="Homeodomain-like"/>
    <property type="match status" value="1"/>
</dbReference>
<comment type="caution">
    <text evidence="6">The sequence shown here is derived from an EMBL/GenBank/DDBJ whole genome shotgun (WGS) entry which is preliminary data.</text>
</comment>
<dbReference type="Proteomes" id="UP000245076">
    <property type="component" value="Unassembled WGS sequence"/>
</dbReference>
<protein>
    <submittedName>
        <fullName evidence="6">DNA-binding helix-turn-helix protein</fullName>
    </submittedName>
</protein>
<dbReference type="EMBL" id="BFAY01000011">
    <property type="protein sequence ID" value="GBF38739.1"/>
    <property type="molecule type" value="Genomic_DNA"/>
</dbReference>
<feature type="transmembrane region" description="Helical" evidence="4">
    <location>
        <begin position="50"/>
        <end position="71"/>
    </location>
</feature>
<dbReference type="PANTHER" id="PTHR43280:SF29">
    <property type="entry name" value="ARAC-FAMILY TRANSCRIPTIONAL REGULATOR"/>
    <property type="match status" value="1"/>
</dbReference>
<dbReference type="PROSITE" id="PS00041">
    <property type="entry name" value="HTH_ARAC_FAMILY_1"/>
    <property type="match status" value="1"/>
</dbReference>
<keyword evidence="1" id="KW-0805">Transcription regulation</keyword>
<dbReference type="PRINTS" id="PR00032">
    <property type="entry name" value="HTHARAC"/>
</dbReference>
<evidence type="ECO:0000256" key="1">
    <source>
        <dbReference type="ARBA" id="ARBA00023015"/>
    </source>
</evidence>
<dbReference type="InterPro" id="IPR020449">
    <property type="entry name" value="Tscrpt_reg_AraC-type_HTH"/>
</dbReference>
<dbReference type="InterPro" id="IPR009057">
    <property type="entry name" value="Homeodomain-like_sf"/>
</dbReference>
<gene>
    <name evidence="6" type="ORF">LPTSP1_17330</name>
</gene>
<name>A0A2P2D248_9LEPT</name>
<dbReference type="AlphaFoldDB" id="A0A2P2D248"/>
<reference evidence="6 7" key="1">
    <citation type="submission" date="2018-02" db="EMBL/GenBank/DDBJ databases">
        <title>Novel Leptospira species isolated from soil and water in Japan.</title>
        <authorList>
            <person name="Nakao R."/>
            <person name="Masuzawa T."/>
        </authorList>
    </citation>
    <scope>NUCLEOTIDE SEQUENCE [LARGE SCALE GENOMIC DNA]</scope>
    <source>
        <strain evidence="6 7">E8</strain>
    </source>
</reference>
<dbReference type="GO" id="GO:0003700">
    <property type="term" value="F:DNA-binding transcription factor activity"/>
    <property type="evidence" value="ECO:0007669"/>
    <property type="project" value="InterPro"/>
</dbReference>
<dbReference type="Pfam" id="PF12833">
    <property type="entry name" value="HTH_18"/>
    <property type="match status" value="1"/>
</dbReference>
<dbReference type="RefSeq" id="WP_108928451.1">
    <property type="nucleotide sequence ID" value="NZ_BFAY01000011.1"/>
</dbReference>
<evidence type="ECO:0000313" key="6">
    <source>
        <dbReference type="EMBL" id="GBF38739.1"/>
    </source>
</evidence>
<evidence type="ECO:0000259" key="5">
    <source>
        <dbReference type="PROSITE" id="PS01124"/>
    </source>
</evidence>
<dbReference type="OrthoDB" id="345413at2"/>
<keyword evidence="2 6" id="KW-0238">DNA-binding</keyword>
<evidence type="ECO:0000256" key="4">
    <source>
        <dbReference type="SAM" id="Phobius"/>
    </source>
</evidence>
<feature type="transmembrane region" description="Helical" evidence="4">
    <location>
        <begin position="193"/>
        <end position="213"/>
    </location>
</feature>
<evidence type="ECO:0000256" key="3">
    <source>
        <dbReference type="ARBA" id="ARBA00023163"/>
    </source>
</evidence>
<feature type="transmembrane region" description="Helical" evidence="4">
    <location>
        <begin position="77"/>
        <end position="98"/>
    </location>
</feature>
<keyword evidence="4" id="KW-0812">Transmembrane</keyword>